<proteinExistence type="predicted"/>
<organism evidence="2 3">
    <name type="scientific">Histidinibacterium lentulum</name>
    <dbReference type="NCBI Taxonomy" id="2480588"/>
    <lineage>
        <taxon>Bacteria</taxon>
        <taxon>Pseudomonadati</taxon>
        <taxon>Pseudomonadota</taxon>
        <taxon>Alphaproteobacteria</taxon>
        <taxon>Rhodobacterales</taxon>
        <taxon>Paracoccaceae</taxon>
        <taxon>Histidinibacterium</taxon>
    </lineage>
</organism>
<sequence length="158" mass="17529">MSHEALREALLNDLNPATPYERVLAENIIGLEWEAYRYRRMRDSMIRNRFRELAAGAFAGGGIFEGLITDPESRAQAAALAGANAASHEKASEELAAKGFSVPEILAKAYVELAPTLEPLERHIAQMEERRRRLRGDLDTLTARAPIEDAVLVVNDDD</sequence>
<evidence type="ECO:0000313" key="2">
    <source>
        <dbReference type="EMBL" id="ROT98120.1"/>
    </source>
</evidence>
<evidence type="ECO:0000313" key="3">
    <source>
        <dbReference type="Proteomes" id="UP000268016"/>
    </source>
</evidence>
<protein>
    <submittedName>
        <fullName evidence="2">Uncharacterized protein</fullName>
    </submittedName>
</protein>
<gene>
    <name evidence="2" type="ORF">EAT49_17825</name>
</gene>
<dbReference type="RefSeq" id="WP_123643661.1">
    <property type="nucleotide sequence ID" value="NZ_ML119090.1"/>
</dbReference>
<accession>A0A3N2QSH8</accession>
<reference evidence="2 3" key="1">
    <citation type="submission" date="2018-10" db="EMBL/GenBank/DDBJ databases">
        <title>Histidinibacterium lentulum gen. nov., sp. nov., a marine bacterium from the culture broth of Picochlorum sp. 122.</title>
        <authorList>
            <person name="Wang G."/>
        </authorList>
    </citation>
    <scope>NUCLEOTIDE SEQUENCE [LARGE SCALE GENOMIC DNA]</scope>
    <source>
        <strain evidence="2 3">B17</strain>
    </source>
</reference>
<keyword evidence="3" id="KW-1185">Reference proteome</keyword>
<name>A0A3N2QSH8_9RHOB</name>
<dbReference type="AlphaFoldDB" id="A0A3N2QSH8"/>
<feature type="coiled-coil region" evidence="1">
    <location>
        <begin position="117"/>
        <end position="144"/>
    </location>
</feature>
<evidence type="ECO:0000256" key="1">
    <source>
        <dbReference type="SAM" id="Coils"/>
    </source>
</evidence>
<keyword evidence="1" id="KW-0175">Coiled coil</keyword>
<dbReference type="Proteomes" id="UP000268016">
    <property type="component" value="Unassembled WGS sequence"/>
</dbReference>
<comment type="caution">
    <text evidence="2">The sequence shown here is derived from an EMBL/GenBank/DDBJ whole genome shotgun (WGS) entry which is preliminary data.</text>
</comment>
<dbReference type="EMBL" id="RDRB01000010">
    <property type="protein sequence ID" value="ROT98120.1"/>
    <property type="molecule type" value="Genomic_DNA"/>
</dbReference>
<dbReference type="OrthoDB" id="7855749at2"/>